<feature type="domain" description="DUF676" evidence="3">
    <location>
        <begin position="1094"/>
        <end position="1286"/>
    </location>
</feature>
<evidence type="ECO:0000313" key="5">
    <source>
        <dbReference type="Proteomes" id="UP001367676"/>
    </source>
</evidence>
<proteinExistence type="inferred from homology"/>
<dbReference type="PANTHER" id="PTHR12482:SF5">
    <property type="entry name" value="DUF676 DOMAIN-CONTAINING PROTEIN"/>
    <property type="match status" value="1"/>
</dbReference>
<dbReference type="Gene3D" id="3.40.50.1820">
    <property type="entry name" value="alpha/beta hydrolase"/>
    <property type="match status" value="1"/>
</dbReference>
<organism evidence="4 5">
    <name type="scientific">Parthenolecanium corni</name>
    <dbReference type="NCBI Taxonomy" id="536013"/>
    <lineage>
        <taxon>Eukaryota</taxon>
        <taxon>Metazoa</taxon>
        <taxon>Ecdysozoa</taxon>
        <taxon>Arthropoda</taxon>
        <taxon>Hexapoda</taxon>
        <taxon>Insecta</taxon>
        <taxon>Pterygota</taxon>
        <taxon>Neoptera</taxon>
        <taxon>Paraneoptera</taxon>
        <taxon>Hemiptera</taxon>
        <taxon>Sternorrhyncha</taxon>
        <taxon>Coccoidea</taxon>
        <taxon>Coccidae</taxon>
        <taxon>Parthenolecanium</taxon>
    </lineage>
</organism>
<gene>
    <name evidence="4" type="ORF">V9T40_001890</name>
</gene>
<comment type="caution">
    <text evidence="4">The sequence shown here is derived from an EMBL/GenBank/DDBJ whole genome shotgun (WGS) entry which is preliminary data.</text>
</comment>
<keyword evidence="5" id="KW-1185">Reference proteome</keyword>
<dbReference type="Pfam" id="PF05057">
    <property type="entry name" value="DUF676"/>
    <property type="match status" value="1"/>
</dbReference>
<dbReference type="SUPFAM" id="SSF53474">
    <property type="entry name" value="alpha/beta-Hydrolases"/>
    <property type="match status" value="1"/>
</dbReference>
<feature type="compositionally biased region" description="Polar residues" evidence="2">
    <location>
        <begin position="533"/>
        <end position="547"/>
    </location>
</feature>
<dbReference type="FunFam" id="3.40.50.1820:FF:000004">
    <property type="entry name" value="Protein FAM135A isoform a"/>
    <property type="match status" value="1"/>
</dbReference>
<accession>A0AAN9TTI5</accession>
<sequence length="1364" mass="154740">MAGANRCRTSRSNKPWIGNSQKFNLWLPQSTMDTMFSNNVSGTSMKCVTSNGMQLNHIQCIHNDVCNLLINSHESLRTTIAQYSKLLPPWQRHKFHTLDYVQDIRKSSDNSGKLISDRLDEFVTKANNEIARLCAENILLWQQFLDIFSNKEAIHVHLAKQHHQLRVKRFAEAFFVLDNPRQSAAGCYDQNYQNYLTVSELVRRSRYWTSLPPLPVYCPELDGDLNTLPIIFEDQYEDIAEFARRRSIPRNRKAGSDSFLNTRAASDIKLNDIKLSESVIGPQEDCSCGIVEILESRSQRRTQSAKKCENKSYTDSKDCKSNFKPGQSAYSTMPHTRHSKSMEHLIRGSAHDQALTLQFSYPPTNYCNPRIYPSQYSYYKPQIQNEFFKSQISDNTNMYGYPIVPGYVNTLPLPIPRNARSHNKLERCVDYTSPGKNNTCNGKFAGKESKPGYLTDVEWHSEETTPDCFSSHQNSTPNAVKLKNINSKFENVDAYFVDTLNKSMAECETRTKSSQSTMDNAYDERRSKIAPANGSTTENLSYTNGFHTSPGPRKSSPKNQCIYATITKTLVRATLSADNSSSDSCGSSFIPVGAKLSEKCQSTPLELDQVTGRAVRSSSMCSMPEFAMMPSLNFNNSESMPNITSNGHGCKLLAASQLISSSSLSESDNMSEQSGYVSSRRSSAGSTNQVTPTGCAMDKQNINKIVSCDILKEKLEQLVKQSKSQRQNETKEKDTKPLTLENNLRNDLNTNQSHKLSVMESLCNNVNNLDLTKSSTNSPGDHNMPTNIKLTGHPSEIAPLPDVVCNKENVPKSTFTSNVRRSDTWLGNQKCSKSRQVYPQHVELRTAEIRQLDQQAVKKATREGANAKEQTEKEVPMFTTLKPVVNQQPYAELKERYINGNTWHPRSKTVIRSDIDRNDPKRISRRYIPRRKFHTLPDTEQDAYEKVNLLPPTQFCDVPPPPEAFRDPPEPIDNILYYVMESVQENREVNRQLNEESGLSKKEIMDFVMSYNSEQTDDKAEAKNRYQSLIEHDVFDEKISLTDVYEKNSNFFKYKEEFKQQINFNGTLYSDFPTLASTLPYFHISDEYRIFSPEGLHLIICVHGLDGNSADLRLVKAYIELGLPGANLEFLMSERNQGDTFSDFETMTDRLVSEILYHIESCNLNPTKISFVGHSLGNIIIRAAIARPQMKHLLPRLHTFLSLSGPHLGTLYNSSGLVNMGLWFMQKLKKSGTLLQLSLRDSPNIRKTFLYRLSQQCHLSHFRHVLLFGSSQDRYVPLHSARIELCKAAIKDTSTTGAAYREMIHNIIQPIIDKTSVTFVRYDVHHVLPNTANSLIGRAAHIALLDSDLFIEKFLVVTGLKYFR</sequence>
<name>A0AAN9TTI5_9HEMI</name>
<evidence type="ECO:0000256" key="1">
    <source>
        <dbReference type="ARBA" id="ARBA00007949"/>
    </source>
</evidence>
<feature type="compositionally biased region" description="Basic and acidic residues" evidence="2">
    <location>
        <begin position="726"/>
        <end position="736"/>
    </location>
</feature>
<evidence type="ECO:0000256" key="2">
    <source>
        <dbReference type="SAM" id="MobiDB-lite"/>
    </source>
</evidence>
<dbReference type="InterPro" id="IPR044294">
    <property type="entry name" value="Lipase-like"/>
</dbReference>
<evidence type="ECO:0000313" key="4">
    <source>
        <dbReference type="EMBL" id="KAK7590277.1"/>
    </source>
</evidence>
<feature type="compositionally biased region" description="Low complexity" evidence="2">
    <location>
        <begin position="663"/>
        <end position="674"/>
    </location>
</feature>
<dbReference type="Proteomes" id="UP001367676">
    <property type="component" value="Unassembled WGS sequence"/>
</dbReference>
<feature type="region of interest" description="Disordered" evidence="2">
    <location>
        <begin position="663"/>
        <end position="695"/>
    </location>
</feature>
<protein>
    <recommendedName>
        <fullName evidence="3">DUF676 domain-containing protein</fullName>
    </recommendedName>
</protein>
<feature type="region of interest" description="Disordered" evidence="2">
    <location>
        <begin position="531"/>
        <end position="558"/>
    </location>
</feature>
<dbReference type="InterPro" id="IPR029058">
    <property type="entry name" value="AB_hydrolase_fold"/>
</dbReference>
<comment type="similarity">
    <text evidence="1">Belongs to the FAM135 family.</text>
</comment>
<dbReference type="InterPro" id="IPR007751">
    <property type="entry name" value="DUF676_lipase-like"/>
</dbReference>
<feature type="compositionally biased region" description="Polar residues" evidence="2">
    <location>
        <begin position="675"/>
        <end position="692"/>
    </location>
</feature>
<dbReference type="PANTHER" id="PTHR12482">
    <property type="entry name" value="LIPASE ROG1-RELATED-RELATED"/>
    <property type="match status" value="1"/>
</dbReference>
<evidence type="ECO:0000259" key="3">
    <source>
        <dbReference type="Pfam" id="PF05057"/>
    </source>
</evidence>
<feature type="region of interest" description="Disordered" evidence="2">
    <location>
        <begin position="721"/>
        <end position="740"/>
    </location>
</feature>
<dbReference type="EMBL" id="JBBCAQ010000022">
    <property type="protein sequence ID" value="KAK7590277.1"/>
    <property type="molecule type" value="Genomic_DNA"/>
</dbReference>
<reference evidence="4 5" key="1">
    <citation type="submission" date="2024-03" db="EMBL/GenBank/DDBJ databases">
        <title>Adaptation during the transition from Ophiocordyceps entomopathogen to insect associate is accompanied by gene loss and intensified selection.</title>
        <authorList>
            <person name="Ward C.M."/>
            <person name="Onetto C.A."/>
            <person name="Borneman A.R."/>
        </authorList>
    </citation>
    <scope>NUCLEOTIDE SEQUENCE [LARGE SCALE GENOMIC DNA]</scope>
    <source>
        <strain evidence="4">AWRI1</strain>
        <tissue evidence="4">Single Adult Female</tissue>
    </source>
</reference>